<feature type="transmembrane region" description="Helical" evidence="1">
    <location>
        <begin position="881"/>
        <end position="902"/>
    </location>
</feature>
<comment type="caution">
    <text evidence="2">The sequence shown here is derived from an EMBL/GenBank/DDBJ whole genome shotgun (WGS) entry which is preliminary data.</text>
</comment>
<dbReference type="Pfam" id="PF00873">
    <property type="entry name" value="ACR_tran"/>
    <property type="match status" value="1"/>
</dbReference>
<dbReference type="PANTHER" id="PTHR32063">
    <property type="match status" value="1"/>
</dbReference>
<sequence length="1057" mass="115182">MQAIIEAALARSRTVMMFFLLILIMGTVSYIEIAKESDPDITIPMAYVSVSLEGISPEDADSLLVHPLEKELKGLDGLKELKSTASEGHASIIVEFLSGVDIDQAISDTKDKVDRAKSELPSDADEPTVTEINLSTFPVLRVNLSGNVDFATLSRTAKNLQDAIEAVDGVLEANISGDRDQQAQIIIRPEQLESYNLSLSDVANFVSNNNRLVAAGNLDTGAGRFSLKVPGLLKTKEDILNLPIKADGDQVVLLGDIATGELTFEDPTSYARVEGKRSITLAVSKRVGANIINTIEAVKNVVETESQQWPSGVNYNLTGDKSTEIETSLNDLFNNVLAATLLVMIVIVWALGIRSSILVGLAIPGAFLAGILILNLQGFTINMVVLFALILSVGMLVDGAIVVTEYADRKLSEGASKRQAYSEAAKRMAWPITASTATTLAVFMPLLFWPDIAGEFMRFMPITIIATLASSLVMALIVIPTIGSIIGKKGAYSDKTMHALRITETGDLRELTGATGLYGRVLTRLVEKPIWVLMFTIALLISIFISYGKFGKGIEFFPDIEPETANLDIRARGDLSLEEKDKLVQLVEQRIIGTRELKSVVATSYATPGNNVAPDSIGTITMEFIEWYKRDSANVILDRIREKTKQIPGIEVSAKKEQGGPQSGADIQLQLSSNYTEALNIAADEISKQLLLRDEILTVSDDRSLPGIEWRIDINRAEASRYGVDVTSLGNVIKLVTTGITLSDFLPDGADDKIDIVLRYPVNQRNLDQLDQLQIPTNQGSIPASNFITRYAAPKQGVINRTDGKKTVKIDADVKDGLVIDEVIKAIKAKIDAAKIDKSVRYEFRGNTEEQQKSMVFLLKAFGVAFFIMAIILVTQFNNFFQCLLILSAVIFSTMGVLIGLMVKGQPFGIVMSGVGVIALAGIVVNNNIVLIDTFNGLRKQGMLVREAAIRTGVQRLRPVMLTTITTILGLVPMVFQLNIDLIHQTFSIGAPSAQWWTQLSTAIAGGLTFATPLTLILTPCLLVLGYRRKERKQLEALNAQTAEKTDEETIDKVDES</sequence>
<accession>A0A318V9R4</accession>
<dbReference type="GO" id="GO:0042910">
    <property type="term" value="F:xenobiotic transmembrane transporter activity"/>
    <property type="evidence" value="ECO:0007669"/>
    <property type="project" value="TreeGrafter"/>
</dbReference>
<dbReference type="Gene3D" id="3.30.70.1430">
    <property type="entry name" value="Multidrug efflux transporter AcrB pore domain"/>
    <property type="match status" value="2"/>
</dbReference>
<feature type="transmembrane region" description="Helical" evidence="1">
    <location>
        <begin position="530"/>
        <end position="548"/>
    </location>
</feature>
<dbReference type="SUPFAM" id="SSF82714">
    <property type="entry name" value="Multidrug efflux transporter AcrB TolC docking domain, DN and DC subdomains"/>
    <property type="match status" value="2"/>
</dbReference>
<keyword evidence="1" id="KW-0472">Membrane</keyword>
<dbReference type="Gene3D" id="3.30.2090.10">
    <property type="entry name" value="Multidrug efflux transporter AcrB TolC docking domain, DN and DC subdomains"/>
    <property type="match status" value="2"/>
</dbReference>
<feature type="transmembrane region" description="Helical" evidence="1">
    <location>
        <begin position="855"/>
        <end position="874"/>
    </location>
</feature>
<dbReference type="EMBL" id="QKLW01000001">
    <property type="protein sequence ID" value="PYF84670.1"/>
    <property type="molecule type" value="Genomic_DNA"/>
</dbReference>
<keyword evidence="3" id="KW-1185">Reference proteome</keyword>
<dbReference type="Proteomes" id="UP000247551">
    <property type="component" value="Unassembled WGS sequence"/>
</dbReference>
<evidence type="ECO:0000256" key="1">
    <source>
        <dbReference type="SAM" id="Phobius"/>
    </source>
</evidence>
<feature type="transmembrane region" description="Helical" evidence="1">
    <location>
        <begin position="960"/>
        <end position="980"/>
    </location>
</feature>
<feature type="transmembrane region" description="Helical" evidence="1">
    <location>
        <begin position="383"/>
        <end position="407"/>
    </location>
</feature>
<feature type="transmembrane region" description="Helical" evidence="1">
    <location>
        <begin position="12"/>
        <end position="31"/>
    </location>
</feature>
<dbReference type="GO" id="GO:0005886">
    <property type="term" value="C:plasma membrane"/>
    <property type="evidence" value="ECO:0007669"/>
    <property type="project" value="TreeGrafter"/>
</dbReference>
<protein>
    <submittedName>
        <fullName evidence="2">Multidrug efflux pump</fullName>
    </submittedName>
</protein>
<feature type="transmembrane region" description="Helical" evidence="1">
    <location>
        <begin position="428"/>
        <end position="450"/>
    </location>
</feature>
<feature type="transmembrane region" description="Helical" evidence="1">
    <location>
        <begin position="1000"/>
        <end position="1025"/>
    </location>
</feature>
<evidence type="ECO:0000313" key="3">
    <source>
        <dbReference type="Proteomes" id="UP000247551"/>
    </source>
</evidence>
<proteinExistence type="predicted"/>
<keyword evidence="1" id="KW-1133">Transmembrane helix</keyword>
<dbReference type="PRINTS" id="PR00702">
    <property type="entry name" value="ACRIFLAVINRP"/>
</dbReference>
<dbReference type="RefSeq" id="WP_110572272.1">
    <property type="nucleotide sequence ID" value="NZ_QKLW01000001.1"/>
</dbReference>
<dbReference type="InterPro" id="IPR027463">
    <property type="entry name" value="AcrB_DN_DC_subdom"/>
</dbReference>
<name>A0A318V9R4_9GAMM</name>
<dbReference type="Gene3D" id="3.30.70.1440">
    <property type="entry name" value="Multidrug efflux transporter AcrB pore domain"/>
    <property type="match status" value="1"/>
</dbReference>
<feature type="transmembrane region" description="Helical" evidence="1">
    <location>
        <begin position="908"/>
        <end position="931"/>
    </location>
</feature>
<reference evidence="2 3" key="1">
    <citation type="submission" date="2018-06" db="EMBL/GenBank/DDBJ databases">
        <title>Genomic Encyclopedia of Type Strains, Phase III (KMG-III): the genomes of soil and plant-associated and newly described type strains.</title>
        <authorList>
            <person name="Whitman W."/>
        </authorList>
    </citation>
    <scope>NUCLEOTIDE SEQUENCE [LARGE SCALE GENOMIC DNA]</scope>
    <source>
        <strain evidence="2 3">CECT 7730</strain>
    </source>
</reference>
<feature type="transmembrane region" description="Helical" evidence="1">
    <location>
        <begin position="358"/>
        <end position="377"/>
    </location>
</feature>
<keyword evidence="1" id="KW-0812">Transmembrane</keyword>
<evidence type="ECO:0000313" key="2">
    <source>
        <dbReference type="EMBL" id="PYF84670.1"/>
    </source>
</evidence>
<dbReference type="PANTHER" id="PTHR32063:SF0">
    <property type="entry name" value="SWARMING MOTILITY PROTEIN SWRC"/>
    <property type="match status" value="1"/>
</dbReference>
<dbReference type="Gene3D" id="1.20.1640.10">
    <property type="entry name" value="Multidrug efflux transporter AcrB transmembrane domain"/>
    <property type="match status" value="2"/>
</dbReference>
<organism evidence="2 3">
    <name type="scientific">Marinomonas alcarazii</name>
    <dbReference type="NCBI Taxonomy" id="491949"/>
    <lineage>
        <taxon>Bacteria</taxon>
        <taxon>Pseudomonadati</taxon>
        <taxon>Pseudomonadota</taxon>
        <taxon>Gammaproteobacteria</taxon>
        <taxon>Oceanospirillales</taxon>
        <taxon>Oceanospirillaceae</taxon>
        <taxon>Marinomonas</taxon>
    </lineage>
</organism>
<dbReference type="InterPro" id="IPR001036">
    <property type="entry name" value="Acrflvin-R"/>
</dbReference>
<dbReference type="SUPFAM" id="SSF82866">
    <property type="entry name" value="Multidrug efflux transporter AcrB transmembrane domain"/>
    <property type="match status" value="2"/>
</dbReference>
<gene>
    <name evidence="2" type="ORF">DFP75_101709</name>
</gene>
<dbReference type="AlphaFoldDB" id="A0A318V9R4"/>
<feature type="transmembrane region" description="Helical" evidence="1">
    <location>
        <begin position="462"/>
        <end position="487"/>
    </location>
</feature>
<dbReference type="Gene3D" id="3.30.70.1320">
    <property type="entry name" value="Multidrug efflux transporter AcrB pore domain like"/>
    <property type="match status" value="1"/>
</dbReference>
<feature type="transmembrane region" description="Helical" evidence="1">
    <location>
        <begin position="332"/>
        <end position="351"/>
    </location>
</feature>
<dbReference type="SUPFAM" id="SSF82693">
    <property type="entry name" value="Multidrug efflux transporter AcrB pore domain, PN1, PN2, PC1 and PC2 subdomains"/>
    <property type="match status" value="2"/>
</dbReference>